<dbReference type="RefSeq" id="WP_307346824.1">
    <property type="nucleotide sequence ID" value="NZ_JAUSVS010000001.1"/>
</dbReference>
<proteinExistence type="predicted"/>
<evidence type="ECO:0000313" key="1">
    <source>
        <dbReference type="EMBL" id="MDQ0463262.1"/>
    </source>
</evidence>
<organism evidence="1 2">
    <name type="scientific">Caulobacter ginsengisoli</name>
    <dbReference type="NCBI Taxonomy" id="400775"/>
    <lineage>
        <taxon>Bacteria</taxon>
        <taxon>Pseudomonadati</taxon>
        <taxon>Pseudomonadota</taxon>
        <taxon>Alphaproteobacteria</taxon>
        <taxon>Caulobacterales</taxon>
        <taxon>Caulobacteraceae</taxon>
        <taxon>Caulobacter</taxon>
    </lineage>
</organism>
<dbReference type="Proteomes" id="UP001228905">
    <property type="component" value="Unassembled WGS sequence"/>
</dbReference>
<sequence length="243" mass="27146">MSAILLAAVPAWAQYDDEDNPKPLAPSCRPLLERIEKDAGNPDLVRKAIEAEDVDLGDLVIQVVPVRILDDSDAERLACWRQSRGRPDATTTDAIFTISRMQLRRVDHRIAQRRSIHFADLLGAFSAERATGVDGPISAYLRKSGFARLAQGDPDWEASNLTGFDYEPEYVEDLEAALVRLAALCLAHPKDFTAVRRSLEFKDAFLEPRPSRHVDRDGVDPVDPELLAYLDAERDRIVRACPT</sequence>
<gene>
    <name evidence="1" type="ORF">QO010_001010</name>
</gene>
<keyword evidence="2" id="KW-1185">Reference proteome</keyword>
<dbReference type="EMBL" id="JAUSVS010000001">
    <property type="protein sequence ID" value="MDQ0463262.1"/>
    <property type="molecule type" value="Genomic_DNA"/>
</dbReference>
<reference evidence="1 2" key="1">
    <citation type="submission" date="2023-07" db="EMBL/GenBank/DDBJ databases">
        <title>Genomic Encyclopedia of Type Strains, Phase IV (KMG-IV): sequencing the most valuable type-strain genomes for metagenomic binning, comparative biology and taxonomic classification.</title>
        <authorList>
            <person name="Goeker M."/>
        </authorList>
    </citation>
    <scope>NUCLEOTIDE SEQUENCE [LARGE SCALE GENOMIC DNA]</scope>
    <source>
        <strain evidence="1 2">DSM 18695</strain>
    </source>
</reference>
<evidence type="ECO:0000313" key="2">
    <source>
        <dbReference type="Proteomes" id="UP001228905"/>
    </source>
</evidence>
<accession>A0ABU0IQN6</accession>
<evidence type="ECO:0008006" key="3">
    <source>
        <dbReference type="Google" id="ProtNLM"/>
    </source>
</evidence>
<comment type="caution">
    <text evidence="1">The sequence shown here is derived from an EMBL/GenBank/DDBJ whole genome shotgun (WGS) entry which is preliminary data.</text>
</comment>
<name>A0ABU0IQN6_9CAUL</name>
<protein>
    <recommendedName>
        <fullName evidence="3">DUF4375 domain-containing protein</fullName>
    </recommendedName>
</protein>